<dbReference type="EMBL" id="LT669839">
    <property type="protein sequence ID" value="SHD78565.1"/>
    <property type="molecule type" value="Genomic_DNA"/>
</dbReference>
<sequence>MMENKKNPSILGTNILYLIIALLLITLGAKAQYREVYTGLLITEYVIVLMPTLLYLKLNGYSIKDVLRLNRITLKQTIYIIFIVMFSYPVAIFFNFVGIMILSKFGQIAPNAVPIPASSNEFLLSFFIIALTPGICEEAMFRGLVMNSYESLGRRKAVIYSAILFGMFHFNVQNLLGPIFLGIIFGIIALKTDSLFSTILGHTINNAIALIIGYKLVGLEDLQGVSYTVDLMPESSLMVYTFIALGILALIFGLLLYKLIKSLPGSRKKSVEIDNAYREILLRTRNKKLKMNWLERIPIGIFMLIFILWNYKFFFS</sequence>
<feature type="transmembrane region" description="Helical" evidence="1">
    <location>
        <begin position="37"/>
        <end position="56"/>
    </location>
</feature>
<proteinExistence type="predicted"/>
<dbReference type="Proteomes" id="UP000245423">
    <property type="component" value="Chromosome 1"/>
</dbReference>
<name>M1Z6W4_9FIRM</name>
<organism evidence="3 4">
    <name type="scientific">[Clostridium] ultunense Esp</name>
    <dbReference type="NCBI Taxonomy" id="1288971"/>
    <lineage>
        <taxon>Bacteria</taxon>
        <taxon>Bacillati</taxon>
        <taxon>Bacillota</taxon>
        <taxon>Tissierellia</taxon>
        <taxon>Tissierellales</taxon>
        <taxon>Tepidimicrobiaceae</taxon>
        <taxon>Schnuerera</taxon>
    </lineage>
</organism>
<dbReference type="PANTHER" id="PTHR43592">
    <property type="entry name" value="CAAX AMINO TERMINAL PROTEASE"/>
    <property type="match status" value="1"/>
</dbReference>
<evidence type="ECO:0000259" key="2">
    <source>
        <dbReference type="Pfam" id="PF02517"/>
    </source>
</evidence>
<feature type="transmembrane region" description="Helical" evidence="1">
    <location>
        <begin position="237"/>
        <end position="260"/>
    </location>
</feature>
<keyword evidence="1" id="KW-0472">Membrane</keyword>
<dbReference type="HOGENOM" id="CLU_070755_0_0_9"/>
<dbReference type="GO" id="GO:0004175">
    <property type="term" value="F:endopeptidase activity"/>
    <property type="evidence" value="ECO:0007669"/>
    <property type="project" value="UniProtKB-ARBA"/>
</dbReference>
<keyword evidence="1" id="KW-1133">Transmembrane helix</keyword>
<feature type="transmembrane region" description="Helical" evidence="1">
    <location>
        <begin position="293"/>
        <end position="311"/>
    </location>
</feature>
<protein>
    <submittedName>
        <fullName evidence="3">Putative Abortive infection protein</fullName>
    </submittedName>
</protein>
<dbReference type="Pfam" id="PF02517">
    <property type="entry name" value="Rce1-like"/>
    <property type="match status" value="1"/>
</dbReference>
<evidence type="ECO:0000313" key="4">
    <source>
        <dbReference type="Proteomes" id="UP000245423"/>
    </source>
</evidence>
<feature type="domain" description="CAAX prenyl protease 2/Lysostaphin resistance protein A-like" evidence="2">
    <location>
        <begin position="121"/>
        <end position="208"/>
    </location>
</feature>
<dbReference type="AlphaFoldDB" id="M1Z6W4"/>
<keyword evidence="1" id="KW-0812">Transmembrane</keyword>
<feature type="transmembrane region" description="Helical" evidence="1">
    <location>
        <begin position="12"/>
        <end position="31"/>
    </location>
</feature>
<dbReference type="GO" id="GO:0080120">
    <property type="term" value="P:CAAX-box protein maturation"/>
    <property type="evidence" value="ECO:0007669"/>
    <property type="project" value="UniProtKB-ARBA"/>
</dbReference>
<evidence type="ECO:0000256" key="1">
    <source>
        <dbReference type="SAM" id="Phobius"/>
    </source>
</evidence>
<keyword evidence="4" id="KW-1185">Reference proteome</keyword>
<dbReference type="PANTHER" id="PTHR43592:SF7">
    <property type="entry name" value="CAAX AMINO TERMINAL PROTEASE FAMILY PROTEIN"/>
    <property type="match status" value="1"/>
</dbReference>
<feature type="transmembrane region" description="Helical" evidence="1">
    <location>
        <begin position="77"/>
        <end position="102"/>
    </location>
</feature>
<dbReference type="RefSeq" id="WP_005588968.1">
    <property type="nucleotide sequence ID" value="NZ_LT669839.1"/>
</dbReference>
<feature type="transmembrane region" description="Helical" evidence="1">
    <location>
        <begin position="157"/>
        <end position="190"/>
    </location>
</feature>
<evidence type="ECO:0000313" key="3">
    <source>
        <dbReference type="EMBL" id="SHD78565.1"/>
    </source>
</evidence>
<dbReference type="InterPro" id="IPR003675">
    <property type="entry name" value="Rce1/LyrA-like_dom"/>
</dbReference>
<feature type="transmembrane region" description="Helical" evidence="1">
    <location>
        <begin position="122"/>
        <end position="145"/>
    </location>
</feature>
<reference evidence="3 4" key="1">
    <citation type="submission" date="2016-11" db="EMBL/GenBank/DDBJ databases">
        <authorList>
            <person name="Manzoor S."/>
        </authorList>
    </citation>
    <scope>NUCLEOTIDE SEQUENCE [LARGE SCALE GENOMIC DNA]</scope>
    <source>
        <strain evidence="3">Clostridium ultunense strain Esp</strain>
    </source>
</reference>
<dbReference type="OrthoDB" id="4177129at2"/>
<gene>
    <name evidence="3" type="ORF">CUESP1_3240</name>
</gene>
<accession>M1Z6W4</accession>